<evidence type="ECO:0000256" key="3">
    <source>
        <dbReference type="ARBA" id="ARBA00022093"/>
    </source>
</evidence>
<gene>
    <name evidence="15" type="ORF">BDD30_1533</name>
</gene>
<evidence type="ECO:0000313" key="16">
    <source>
        <dbReference type="Proteomes" id="UP000280955"/>
    </source>
</evidence>
<keyword evidence="16" id="KW-1185">Reference proteome</keyword>
<evidence type="ECO:0000256" key="8">
    <source>
        <dbReference type="ARBA" id="ARBA00022927"/>
    </source>
</evidence>
<comment type="subunit">
    <text evidence="2">The accessory proteins ExbB and ExbD seem to form a complex with TonB.</text>
</comment>
<evidence type="ECO:0000259" key="14">
    <source>
        <dbReference type="Pfam" id="PF01618"/>
    </source>
</evidence>
<evidence type="ECO:0000256" key="2">
    <source>
        <dbReference type="ARBA" id="ARBA00011471"/>
    </source>
</evidence>
<evidence type="ECO:0000256" key="5">
    <source>
        <dbReference type="ARBA" id="ARBA00022475"/>
    </source>
</evidence>
<dbReference type="PANTHER" id="PTHR30625">
    <property type="entry name" value="PROTEIN TOLQ"/>
    <property type="match status" value="1"/>
</dbReference>
<evidence type="ECO:0000256" key="1">
    <source>
        <dbReference type="ARBA" id="ARBA00004429"/>
    </source>
</evidence>
<keyword evidence="7 13" id="KW-0812">Transmembrane</keyword>
<evidence type="ECO:0000256" key="10">
    <source>
        <dbReference type="ARBA" id="ARBA00023136"/>
    </source>
</evidence>
<evidence type="ECO:0000256" key="9">
    <source>
        <dbReference type="ARBA" id="ARBA00022989"/>
    </source>
</evidence>
<name>A0ABX9SN46_9GAMM</name>
<proteinExistence type="inferred from homology"/>
<sequence length="386" mass="40543">MTKGNLQLNKKVYTQWISRCIATARERIPGSIDNSVTGVSECSQQRGNLKDNGYIKKGSQGQLMRNLTASIILAFGLTGSALADTAPASATDNNPTAKTAQVAAPAPTAIPATSDTTAPQANQVVPQTVSATESTQVTPVATDAGLSNDPKDGANLSSGFATDLSIWGMYQNADVVVKTVMIGLVIASVITWALFFSKGAELLAAGRRLRKEQLALAEVKSLDQAAEMAEGFSKLSISRMLLSEVQAERQLSSESLDLNSTKERASFRLERSVAAISRHMGRGNGYLATIGAISPFVGLFGTVWGIMNSFIGIAHSQTTNLAVVAPGIAEALLATALGLVAAIPAVVIYNIFARMIASYRGQVGDVAAQSLLLLGRDLDLANSKTR</sequence>
<keyword evidence="6" id="KW-0997">Cell inner membrane</keyword>
<dbReference type="EMBL" id="RBLJ01000002">
    <property type="protein sequence ID" value="RKS59460.1"/>
    <property type="molecule type" value="Genomic_DNA"/>
</dbReference>
<feature type="transmembrane region" description="Helical" evidence="13">
    <location>
        <begin position="63"/>
        <end position="83"/>
    </location>
</feature>
<dbReference type="Proteomes" id="UP000280955">
    <property type="component" value="Unassembled WGS sequence"/>
</dbReference>
<comment type="subcellular location">
    <subcellularLocation>
        <location evidence="1">Cell inner membrane</location>
        <topology evidence="1">Multi-pass membrane protein</topology>
    </subcellularLocation>
    <subcellularLocation>
        <location evidence="12">Membrane</location>
        <topology evidence="12">Multi-pass membrane protein</topology>
    </subcellularLocation>
</comment>
<dbReference type="InterPro" id="IPR014164">
    <property type="entry name" value="TonB_ExbB_1"/>
</dbReference>
<evidence type="ECO:0000313" key="15">
    <source>
        <dbReference type="EMBL" id="RKS59460.1"/>
    </source>
</evidence>
<keyword evidence="5" id="KW-1003">Cell membrane</keyword>
<keyword evidence="10 13" id="KW-0472">Membrane</keyword>
<keyword evidence="9 13" id="KW-1133">Transmembrane helix</keyword>
<evidence type="ECO:0000256" key="11">
    <source>
        <dbReference type="ARBA" id="ARBA00024816"/>
    </source>
</evidence>
<reference evidence="15 16" key="1">
    <citation type="submission" date="2018-10" db="EMBL/GenBank/DDBJ databases">
        <title>Genomic Encyclopedia of Archaeal and Bacterial Type Strains, Phase II (KMG-II): from individual species to whole genera.</title>
        <authorList>
            <person name="Goeker M."/>
        </authorList>
    </citation>
    <scope>NUCLEOTIDE SEQUENCE [LARGE SCALE GENOMIC DNA]</scope>
    <source>
        <strain evidence="15 16">DSM 15149</strain>
    </source>
</reference>
<comment type="similarity">
    <text evidence="12">Belongs to the exbB/tolQ family.</text>
</comment>
<feature type="transmembrane region" description="Helical" evidence="13">
    <location>
        <begin position="331"/>
        <end position="352"/>
    </location>
</feature>
<comment type="caution">
    <text evidence="15">The sequence shown here is derived from an EMBL/GenBank/DDBJ whole genome shotgun (WGS) entry which is preliminary data.</text>
</comment>
<keyword evidence="8 12" id="KW-0653">Protein transport</keyword>
<dbReference type="InterPro" id="IPR002898">
    <property type="entry name" value="MotA_ExbB_proton_chnl"/>
</dbReference>
<organism evidence="15 16">
    <name type="scientific">Photorhabdus asymbiotica</name>
    <dbReference type="NCBI Taxonomy" id="291112"/>
    <lineage>
        <taxon>Bacteria</taxon>
        <taxon>Pseudomonadati</taxon>
        <taxon>Pseudomonadota</taxon>
        <taxon>Gammaproteobacteria</taxon>
        <taxon>Enterobacterales</taxon>
        <taxon>Morganellaceae</taxon>
        <taxon>Photorhabdus</taxon>
    </lineage>
</organism>
<evidence type="ECO:0000256" key="6">
    <source>
        <dbReference type="ARBA" id="ARBA00022519"/>
    </source>
</evidence>
<protein>
    <recommendedName>
        <fullName evidence="3">Biopolymer transport protein ExbB</fullName>
    </recommendedName>
</protein>
<dbReference type="PANTHER" id="PTHR30625:SF16">
    <property type="entry name" value="BIOPOLYMER TRANSPORT PROTEIN EXBB"/>
    <property type="match status" value="1"/>
</dbReference>
<evidence type="ECO:0000256" key="7">
    <source>
        <dbReference type="ARBA" id="ARBA00022692"/>
    </source>
</evidence>
<accession>A0ABX9SN46</accession>
<keyword evidence="4 12" id="KW-0813">Transport</keyword>
<feature type="transmembrane region" description="Helical" evidence="13">
    <location>
        <begin position="175"/>
        <end position="197"/>
    </location>
</feature>
<dbReference type="Pfam" id="PF01618">
    <property type="entry name" value="MotA_ExbB"/>
    <property type="match status" value="1"/>
</dbReference>
<evidence type="ECO:0000256" key="4">
    <source>
        <dbReference type="ARBA" id="ARBA00022448"/>
    </source>
</evidence>
<comment type="function">
    <text evidence="11">Involved in the TonB-dependent energy-dependent transport of various receptor-bound substrates. Protects ExbD from proteolytic degradation and functionally stabilizes TonB.</text>
</comment>
<feature type="domain" description="MotA/TolQ/ExbB proton channel" evidence="14">
    <location>
        <begin position="251"/>
        <end position="358"/>
    </location>
</feature>
<feature type="transmembrane region" description="Helical" evidence="13">
    <location>
        <begin position="286"/>
        <end position="311"/>
    </location>
</feature>
<dbReference type="NCBIfam" id="TIGR02797">
    <property type="entry name" value="exbB"/>
    <property type="match status" value="1"/>
</dbReference>
<dbReference type="InterPro" id="IPR050790">
    <property type="entry name" value="ExbB/TolQ_transport"/>
</dbReference>
<evidence type="ECO:0000256" key="13">
    <source>
        <dbReference type="SAM" id="Phobius"/>
    </source>
</evidence>
<evidence type="ECO:0000256" key="12">
    <source>
        <dbReference type="RuleBase" id="RU004057"/>
    </source>
</evidence>